<protein>
    <submittedName>
        <fullName evidence="2">Uncharacterized protein</fullName>
    </submittedName>
</protein>
<gene>
    <name evidence="2" type="ORF">VN97_g5286</name>
</gene>
<dbReference type="Proteomes" id="UP001227192">
    <property type="component" value="Unassembled WGS sequence"/>
</dbReference>
<sequence length="240" mass="27752">MTDQKLQIPDPRTRTALENDLTLRIVLKAKYRPDMSRRSADVIPWAANLPRALNIIQMLGSPDHVYICYDIFRAECDRNVRPQTQESLQQPIHYASRRGGTYLMRKDARIEAFTSRSYSDMRKLDKVELPLFSDLKFPPCYVFGKRMEEQGRSQEEWQQLRAERKKQNAQSSEGGKTLQGVLEKDSEGWEYNEPTDNFVRREGLQRAESSDEDNKPMAGGPGEKSEDRQHDKPPVGDAFK</sequence>
<feature type="compositionally biased region" description="Basic and acidic residues" evidence="1">
    <location>
        <begin position="198"/>
        <end position="215"/>
    </location>
</feature>
<keyword evidence="3" id="KW-1185">Reference proteome</keyword>
<name>A0AAI9X8P4_PENTH</name>
<reference evidence="2" key="1">
    <citation type="submission" date="2015-06" db="EMBL/GenBank/DDBJ databases">
        <authorList>
            <person name="Nguyen H."/>
        </authorList>
    </citation>
    <scope>NUCLEOTIDE SEQUENCE</scope>
    <source>
        <strain evidence="2">DAOM 180753</strain>
    </source>
</reference>
<evidence type="ECO:0000313" key="3">
    <source>
        <dbReference type="Proteomes" id="UP001227192"/>
    </source>
</evidence>
<feature type="compositionally biased region" description="Basic and acidic residues" evidence="1">
    <location>
        <begin position="223"/>
        <end position="240"/>
    </location>
</feature>
<organism evidence="2 3">
    <name type="scientific">Penicillium thymicola</name>
    <dbReference type="NCBI Taxonomy" id="293382"/>
    <lineage>
        <taxon>Eukaryota</taxon>
        <taxon>Fungi</taxon>
        <taxon>Dikarya</taxon>
        <taxon>Ascomycota</taxon>
        <taxon>Pezizomycotina</taxon>
        <taxon>Eurotiomycetes</taxon>
        <taxon>Eurotiomycetidae</taxon>
        <taxon>Eurotiales</taxon>
        <taxon>Aspergillaceae</taxon>
        <taxon>Penicillium</taxon>
    </lineage>
</organism>
<proteinExistence type="predicted"/>
<reference evidence="2" key="2">
    <citation type="journal article" date="2016" name="Fungal Biol.">
        <title>Ochratoxin A production by Penicillium thymicola.</title>
        <authorList>
            <person name="Nguyen H.D.T."/>
            <person name="McMullin D.R."/>
            <person name="Ponomareva E."/>
            <person name="Riley R."/>
            <person name="Pomraning K.R."/>
            <person name="Baker S.E."/>
            <person name="Seifert K.A."/>
        </authorList>
    </citation>
    <scope>NUCLEOTIDE SEQUENCE</scope>
    <source>
        <strain evidence="2">DAOM 180753</strain>
    </source>
</reference>
<comment type="caution">
    <text evidence="2">The sequence shown here is derived from an EMBL/GenBank/DDBJ whole genome shotgun (WGS) entry which is preliminary data.</text>
</comment>
<dbReference type="AlphaFoldDB" id="A0AAI9X8P4"/>
<accession>A0AAI9X8P4</accession>
<evidence type="ECO:0000313" key="2">
    <source>
        <dbReference type="EMBL" id="KAJ9487995.1"/>
    </source>
</evidence>
<feature type="region of interest" description="Disordered" evidence="1">
    <location>
        <begin position="164"/>
        <end position="240"/>
    </location>
</feature>
<dbReference type="EMBL" id="LACB01000134">
    <property type="protein sequence ID" value="KAJ9487995.1"/>
    <property type="molecule type" value="Genomic_DNA"/>
</dbReference>
<evidence type="ECO:0000256" key="1">
    <source>
        <dbReference type="SAM" id="MobiDB-lite"/>
    </source>
</evidence>